<dbReference type="Proteomes" id="UP001565220">
    <property type="component" value="Unassembled WGS sequence"/>
</dbReference>
<accession>A0ABV4DXB0</accession>
<gene>
    <name evidence="2" type="ORF">AB8S09_09570</name>
</gene>
<dbReference type="InterPro" id="IPR017154">
    <property type="entry name" value="PC4-like"/>
</dbReference>
<sequence length="79" mass="9239">MADIKFDIVKSLGILSEGSRGWKKEVNVMSWNGRKAKMDIRDWDENHQKMGKGITLNKEEILKLKDLLNEIDFDELDME</sequence>
<organism evidence="2 3">
    <name type="scientific">Clostridium lapidicellarium</name>
    <dbReference type="NCBI Taxonomy" id="3240931"/>
    <lineage>
        <taxon>Bacteria</taxon>
        <taxon>Bacillati</taxon>
        <taxon>Bacillota</taxon>
        <taxon>Clostridia</taxon>
        <taxon>Eubacteriales</taxon>
        <taxon>Clostridiaceae</taxon>
        <taxon>Clostridium</taxon>
    </lineage>
</organism>
<evidence type="ECO:0000313" key="3">
    <source>
        <dbReference type="Proteomes" id="UP001565220"/>
    </source>
</evidence>
<evidence type="ECO:0000313" key="2">
    <source>
        <dbReference type="EMBL" id="MEY8763884.1"/>
    </source>
</evidence>
<dbReference type="Pfam" id="PF02229">
    <property type="entry name" value="PC4"/>
    <property type="match status" value="1"/>
</dbReference>
<protein>
    <submittedName>
        <fullName evidence="2">YdbC family protein</fullName>
    </submittedName>
</protein>
<keyword evidence="3" id="KW-1185">Reference proteome</keyword>
<evidence type="ECO:0000259" key="1">
    <source>
        <dbReference type="Pfam" id="PF02229"/>
    </source>
</evidence>
<reference evidence="2 3" key="1">
    <citation type="submission" date="2024-08" db="EMBL/GenBank/DDBJ databases">
        <title>Clostridium lapicellarii sp. nov., and Clostridium renhuaiense sp. nov., two species isolated from the mud in a fermentation cellar used for producing sauce-flavour Chinese liquors.</title>
        <authorList>
            <person name="Yang F."/>
            <person name="Wang H."/>
            <person name="Chen L.Q."/>
            <person name="Zhou N."/>
            <person name="Lu J.J."/>
            <person name="Pu X.X."/>
            <person name="Wan B."/>
            <person name="Wang L."/>
            <person name="Liu S.J."/>
        </authorList>
    </citation>
    <scope>NUCLEOTIDE SEQUENCE [LARGE SCALE GENOMIC DNA]</scope>
    <source>
        <strain evidence="2 3">MT-113</strain>
    </source>
</reference>
<dbReference type="EMBL" id="JBGFFE010000012">
    <property type="protein sequence ID" value="MEY8763884.1"/>
    <property type="molecule type" value="Genomic_DNA"/>
</dbReference>
<comment type="caution">
    <text evidence="2">The sequence shown here is derived from an EMBL/GenBank/DDBJ whole genome shotgun (WGS) entry which is preliminary data.</text>
</comment>
<dbReference type="Gene3D" id="2.30.31.70">
    <property type="match status" value="1"/>
</dbReference>
<feature type="domain" description="Transcriptional coactivator p15 (PC4) C-terminal" evidence="1">
    <location>
        <begin position="20"/>
        <end position="66"/>
    </location>
</feature>
<proteinExistence type="predicted"/>
<dbReference type="RefSeq" id="WP_294182746.1">
    <property type="nucleotide sequence ID" value="NZ_JBGFFE010000012.1"/>
</dbReference>
<dbReference type="PIRSF" id="PIRSF037246">
    <property type="entry name" value="UCP037246"/>
    <property type="match status" value="1"/>
</dbReference>
<dbReference type="InterPro" id="IPR003173">
    <property type="entry name" value="PC4_C"/>
</dbReference>
<name>A0ABV4DXB0_9CLOT</name>